<reference evidence="1" key="1">
    <citation type="submission" date="2006-10" db="EMBL/GenBank/DDBJ databases">
        <authorList>
            <person name="Amadeo P."/>
            <person name="Zhao Q."/>
            <person name="Wortman J."/>
            <person name="Fraser-Liggett C."/>
            <person name="Carlton J."/>
        </authorList>
    </citation>
    <scope>NUCLEOTIDE SEQUENCE</scope>
    <source>
        <strain evidence="1">G3</strain>
    </source>
</reference>
<dbReference type="Proteomes" id="UP000001542">
    <property type="component" value="Unassembled WGS sequence"/>
</dbReference>
<dbReference type="RefSeq" id="XP_001583365.1">
    <property type="nucleotide sequence ID" value="XM_001583315.1"/>
</dbReference>
<dbReference type="GO" id="GO:0000976">
    <property type="term" value="F:transcription cis-regulatory region binding"/>
    <property type="evidence" value="ECO:0000318"/>
    <property type="project" value="GO_Central"/>
</dbReference>
<dbReference type="Pfam" id="PF12796">
    <property type="entry name" value="Ank_2"/>
    <property type="match status" value="1"/>
</dbReference>
<accession>A2DB49</accession>
<proteinExistence type="predicted"/>
<dbReference type="Pfam" id="PF13637">
    <property type="entry name" value="Ank_4"/>
    <property type="match status" value="1"/>
</dbReference>
<dbReference type="SUPFAM" id="SSF48403">
    <property type="entry name" value="Ankyrin repeat"/>
    <property type="match status" value="1"/>
</dbReference>
<protein>
    <submittedName>
        <fullName evidence="1">Uncharacterized protein</fullName>
    </submittedName>
</protein>
<evidence type="ECO:0000313" key="2">
    <source>
        <dbReference type="Proteomes" id="UP000001542"/>
    </source>
</evidence>
<dbReference type="SMR" id="A2DB49"/>
<dbReference type="InParanoid" id="A2DB49"/>
<name>A2DB49_TRIV3</name>
<dbReference type="AlphaFoldDB" id="A2DB49"/>
<gene>
    <name evidence="1" type="ORF">TVAG_378580</name>
</gene>
<sequence>MDNDFALDKILLDLKDENVSDTLGRFAQTIYFTQKEKIPIICNKLVPRLPGRIKSLNAYAHFIHFLACGSQKYQYKSEFASELLDKVFMKPVLLDFIYHKIPIFAVLRMCIELGTFDIEDIKVRVLKNFQLRSRYSLIMALFFLPEIRDAQCQKFLANFLTANVQGTSLIGNSLFLELNMDNLVADDYALLKSFIKAGCQHNEFALCCKNDDMNRLQDLSMMSNFDLNMRISNNFFEHCFFCHANPPLISYAAAYGSIKCFKFLLLNNADLNICDDDNFYPEHFAIVGGNVEIIHLIEQRRFDETNTLQIASLFYYDAVFEWLLNTRKINVLSAASTLYSVVHTCAIANNFHAMSLVLSLGADINARGNDTLTALMLAACFGSYETVKILVTNSKINLSISNRHKQTALQICLCLFERFKDN</sequence>
<dbReference type="PANTHER" id="PTHR24159:SF5">
    <property type="entry name" value="ANK_REP_REGION DOMAIN-CONTAINING PROTEIN"/>
    <property type="match status" value="1"/>
</dbReference>
<dbReference type="KEGG" id="tva:5467934"/>
<dbReference type="GO" id="GO:0045944">
    <property type="term" value="P:positive regulation of transcription by RNA polymerase II"/>
    <property type="evidence" value="ECO:0000318"/>
    <property type="project" value="GO_Central"/>
</dbReference>
<dbReference type="STRING" id="5722.A2DB49"/>
<dbReference type="EMBL" id="DS113184">
    <property type="protein sequence ID" value="EAY22379.1"/>
    <property type="molecule type" value="Genomic_DNA"/>
</dbReference>
<reference evidence="1" key="2">
    <citation type="journal article" date="2007" name="Science">
        <title>Draft genome sequence of the sexually transmitted pathogen Trichomonas vaginalis.</title>
        <authorList>
            <person name="Carlton J.M."/>
            <person name="Hirt R.P."/>
            <person name="Silva J.C."/>
            <person name="Delcher A.L."/>
            <person name="Schatz M."/>
            <person name="Zhao Q."/>
            <person name="Wortman J.R."/>
            <person name="Bidwell S.L."/>
            <person name="Alsmark U.C.M."/>
            <person name="Besteiro S."/>
            <person name="Sicheritz-Ponten T."/>
            <person name="Noel C.J."/>
            <person name="Dacks J.B."/>
            <person name="Foster P.G."/>
            <person name="Simillion C."/>
            <person name="Van de Peer Y."/>
            <person name="Miranda-Saavedra D."/>
            <person name="Barton G.J."/>
            <person name="Westrop G.D."/>
            <person name="Mueller S."/>
            <person name="Dessi D."/>
            <person name="Fiori P.L."/>
            <person name="Ren Q."/>
            <person name="Paulsen I."/>
            <person name="Zhang H."/>
            <person name="Bastida-Corcuera F.D."/>
            <person name="Simoes-Barbosa A."/>
            <person name="Brown M.T."/>
            <person name="Hayes R.D."/>
            <person name="Mukherjee M."/>
            <person name="Okumura C.Y."/>
            <person name="Schneider R."/>
            <person name="Smith A.J."/>
            <person name="Vanacova S."/>
            <person name="Villalvazo M."/>
            <person name="Haas B.J."/>
            <person name="Pertea M."/>
            <person name="Feldblyum T.V."/>
            <person name="Utterback T.R."/>
            <person name="Shu C.L."/>
            <person name="Osoegawa K."/>
            <person name="de Jong P.J."/>
            <person name="Hrdy I."/>
            <person name="Horvathova L."/>
            <person name="Zubacova Z."/>
            <person name="Dolezal P."/>
            <person name="Malik S.B."/>
            <person name="Logsdon J.M. Jr."/>
            <person name="Henze K."/>
            <person name="Gupta A."/>
            <person name="Wang C.C."/>
            <person name="Dunne R.L."/>
            <person name="Upcroft J.A."/>
            <person name="Upcroft P."/>
            <person name="White O."/>
            <person name="Salzberg S.L."/>
            <person name="Tang P."/>
            <person name="Chiu C.-H."/>
            <person name="Lee Y.-S."/>
            <person name="Embley T.M."/>
            <person name="Coombs G.H."/>
            <person name="Mottram J.C."/>
            <person name="Tachezy J."/>
            <person name="Fraser-Liggett C.M."/>
            <person name="Johnson P.J."/>
        </authorList>
    </citation>
    <scope>NUCLEOTIDE SEQUENCE [LARGE SCALE GENOMIC DNA]</scope>
    <source>
        <strain evidence="1">G3</strain>
    </source>
</reference>
<dbReference type="PANTHER" id="PTHR24159">
    <property type="match status" value="1"/>
</dbReference>
<dbReference type="InterPro" id="IPR036770">
    <property type="entry name" value="Ankyrin_rpt-contain_sf"/>
</dbReference>
<dbReference type="Gene3D" id="1.25.40.20">
    <property type="entry name" value="Ankyrin repeat-containing domain"/>
    <property type="match status" value="2"/>
</dbReference>
<evidence type="ECO:0000313" key="1">
    <source>
        <dbReference type="EMBL" id="EAY22379.1"/>
    </source>
</evidence>
<dbReference type="InterPro" id="IPR002110">
    <property type="entry name" value="Ankyrin_rpt"/>
</dbReference>
<dbReference type="VEuPathDB" id="TrichDB:TVAG_378580"/>
<dbReference type="VEuPathDB" id="TrichDB:TVAGG3_0509680"/>
<dbReference type="SMART" id="SM00248">
    <property type="entry name" value="ANK"/>
    <property type="match status" value="4"/>
</dbReference>
<organism evidence="1 2">
    <name type="scientific">Trichomonas vaginalis (strain ATCC PRA-98 / G3)</name>
    <dbReference type="NCBI Taxonomy" id="412133"/>
    <lineage>
        <taxon>Eukaryota</taxon>
        <taxon>Metamonada</taxon>
        <taxon>Parabasalia</taxon>
        <taxon>Trichomonadida</taxon>
        <taxon>Trichomonadidae</taxon>
        <taxon>Trichomonas</taxon>
    </lineage>
</organism>
<dbReference type="GO" id="GO:0005634">
    <property type="term" value="C:nucleus"/>
    <property type="evidence" value="ECO:0000318"/>
    <property type="project" value="GO_Central"/>
</dbReference>
<keyword evidence="2" id="KW-1185">Reference proteome</keyword>